<comment type="function">
    <text evidence="1">Probable oxidoreductase that may play a role as regulator of mitochondrial function.</text>
</comment>
<proteinExistence type="predicted"/>
<dbReference type="EMBL" id="FNCV01000001">
    <property type="protein sequence ID" value="SDG55442.1"/>
    <property type="molecule type" value="Genomic_DNA"/>
</dbReference>
<dbReference type="OrthoDB" id="9774675at2"/>
<gene>
    <name evidence="5" type="ORF">SAMN05421742_101559</name>
</gene>
<evidence type="ECO:0000256" key="2">
    <source>
        <dbReference type="ARBA" id="ARBA00038825"/>
    </source>
</evidence>
<evidence type="ECO:0000256" key="3">
    <source>
        <dbReference type="ARBA" id="ARBA00040298"/>
    </source>
</evidence>
<evidence type="ECO:0000256" key="1">
    <source>
        <dbReference type="ARBA" id="ARBA00037217"/>
    </source>
</evidence>
<evidence type="ECO:0000313" key="6">
    <source>
        <dbReference type="Proteomes" id="UP000217076"/>
    </source>
</evidence>
<sequence length="536" mass="56780">MPAAPTQTDILVIGAGHNGLTTAAYLLAGGLSVTVVEARSVIGGATLTEEFHPGFRNSVCSYSVSVLHPKVIADLELHRHGLEIMERSSAGFVPLPGGDALFLARDMAAAKAELERFAPGDGAAYESFSEELARGAKVLRRFLLDPPPNLGGGPADLWRLLKAAGRMGRLSTADQALMAELFTSSAGDFLDKRLNGAPVKGLYGYAGVVGSLTSPYAPGSAYVLLHHSFGEVNGKVGAWGHARGGMGAIAQAMAAAVGERGGTIRTDSPVREILTDKGRASGVVLVDGTVLKAGAVVAAINPQPLFLDMVDPALLPADFRRHMGGYRNRSGTFRMNVALGELPDFTARPGTAQAEHHTASVVISPSLRYLEDAYDNAKHGGWAKRPVIEMNIPSTIDDSLAPPGRHVASLFCQHFHPDLSEGRDWDDVKEQVADLILDTVTEYAPNFRNAVIGRQVLSPKDLERDFGLTGGDIFHGQLDLDQLFSLRPAPGYADHRTPLPGLYLAGSGTHPGGGVSGLPGHNAARVILKDLKRRRA</sequence>
<dbReference type="InterPro" id="IPR002937">
    <property type="entry name" value="Amino_oxidase"/>
</dbReference>
<dbReference type="GO" id="GO:0016491">
    <property type="term" value="F:oxidoreductase activity"/>
    <property type="evidence" value="ECO:0007669"/>
    <property type="project" value="InterPro"/>
</dbReference>
<reference evidence="6" key="1">
    <citation type="submission" date="2016-10" db="EMBL/GenBank/DDBJ databases">
        <authorList>
            <person name="Varghese N."/>
            <person name="Submissions S."/>
        </authorList>
    </citation>
    <scope>NUCLEOTIDE SEQUENCE [LARGE SCALE GENOMIC DNA]</scope>
    <source>
        <strain evidence="6">930I</strain>
    </source>
</reference>
<dbReference type="PANTHER" id="PTHR10668:SF103">
    <property type="entry name" value="PYRIDINE NUCLEOTIDE-DISULFIDE OXIDOREDUCTASE DOMAIN-CONTAINING PROTEIN 2"/>
    <property type="match status" value="1"/>
</dbReference>
<accession>A0A1G7V6K8</accession>
<keyword evidence="6" id="KW-1185">Reference proteome</keyword>
<dbReference type="SUPFAM" id="SSF51905">
    <property type="entry name" value="FAD/NAD(P)-binding domain"/>
    <property type="match status" value="1"/>
</dbReference>
<feature type="domain" description="Amine oxidase" evidence="4">
    <location>
        <begin position="19"/>
        <end position="323"/>
    </location>
</feature>
<name>A0A1G7V6K8_9PROT</name>
<organism evidence="5 6">
    <name type="scientific">Roseospirillum parvum</name>
    <dbReference type="NCBI Taxonomy" id="83401"/>
    <lineage>
        <taxon>Bacteria</taxon>
        <taxon>Pseudomonadati</taxon>
        <taxon>Pseudomonadota</taxon>
        <taxon>Alphaproteobacteria</taxon>
        <taxon>Rhodospirillales</taxon>
        <taxon>Rhodospirillaceae</taxon>
        <taxon>Roseospirillum</taxon>
    </lineage>
</organism>
<dbReference type="PANTHER" id="PTHR10668">
    <property type="entry name" value="PHYTOENE DEHYDROGENASE"/>
    <property type="match status" value="1"/>
</dbReference>
<dbReference type="Gene3D" id="3.50.50.60">
    <property type="entry name" value="FAD/NAD(P)-binding domain"/>
    <property type="match status" value="2"/>
</dbReference>
<dbReference type="Pfam" id="PF01593">
    <property type="entry name" value="Amino_oxidase"/>
    <property type="match status" value="1"/>
</dbReference>
<protein>
    <recommendedName>
        <fullName evidence="3">Pyridine nucleotide-disulfide oxidoreductase domain-containing protein 2</fullName>
    </recommendedName>
</protein>
<comment type="subunit">
    <text evidence="2">Interacts with COX5B; this interaction may contribute to localize PYROXD2 to the inner face of the inner mitochondrial membrane.</text>
</comment>
<evidence type="ECO:0000313" key="5">
    <source>
        <dbReference type="EMBL" id="SDG55442.1"/>
    </source>
</evidence>
<dbReference type="STRING" id="83401.SAMN05421742_101559"/>
<dbReference type="RefSeq" id="WP_092615016.1">
    <property type="nucleotide sequence ID" value="NZ_FNCV01000001.1"/>
</dbReference>
<dbReference type="InterPro" id="IPR036188">
    <property type="entry name" value="FAD/NAD-bd_sf"/>
</dbReference>
<evidence type="ECO:0000259" key="4">
    <source>
        <dbReference type="Pfam" id="PF01593"/>
    </source>
</evidence>
<dbReference type="Proteomes" id="UP000217076">
    <property type="component" value="Unassembled WGS sequence"/>
</dbReference>
<dbReference type="AlphaFoldDB" id="A0A1G7V6K8"/>